<keyword evidence="1 3" id="KW-0732">Signal</keyword>
<dbReference type="Pfam" id="PF03330">
    <property type="entry name" value="DPBB_1"/>
    <property type="match status" value="1"/>
</dbReference>
<dbReference type="InterPro" id="IPR051477">
    <property type="entry name" value="Expansin_CellWall"/>
</dbReference>
<feature type="chain" id="PRO_5010873558" description="RlpA-like protein double-psi beta-barrel domain-containing protein" evidence="3">
    <location>
        <begin position="27"/>
        <end position="266"/>
    </location>
</feature>
<organism evidence="5 6">
    <name type="scientific">Postia placenta MAD-698-R-SB12</name>
    <dbReference type="NCBI Taxonomy" id="670580"/>
    <lineage>
        <taxon>Eukaryota</taxon>
        <taxon>Fungi</taxon>
        <taxon>Dikarya</taxon>
        <taxon>Basidiomycota</taxon>
        <taxon>Agaricomycotina</taxon>
        <taxon>Agaricomycetes</taxon>
        <taxon>Polyporales</taxon>
        <taxon>Adustoporiaceae</taxon>
        <taxon>Rhodonia</taxon>
    </lineage>
</organism>
<keyword evidence="6" id="KW-1185">Reference proteome</keyword>
<evidence type="ECO:0000313" key="5">
    <source>
        <dbReference type="EMBL" id="OSX60369.1"/>
    </source>
</evidence>
<dbReference type="Proteomes" id="UP000194127">
    <property type="component" value="Unassembled WGS sequence"/>
</dbReference>
<protein>
    <recommendedName>
        <fullName evidence="4">RlpA-like protein double-psi beta-barrel domain-containing protein</fullName>
    </recommendedName>
</protein>
<dbReference type="AlphaFoldDB" id="A0A1X6MVK2"/>
<dbReference type="CDD" id="cd22191">
    <property type="entry name" value="DPBB_RlpA_EXP_N-like"/>
    <property type="match status" value="1"/>
</dbReference>
<name>A0A1X6MVK2_9APHY</name>
<dbReference type="Gene3D" id="2.40.40.10">
    <property type="entry name" value="RlpA-like domain"/>
    <property type="match status" value="1"/>
</dbReference>
<dbReference type="EMBL" id="KZ110600">
    <property type="protein sequence ID" value="OSX60369.1"/>
    <property type="molecule type" value="Genomic_DNA"/>
</dbReference>
<evidence type="ECO:0000259" key="4">
    <source>
        <dbReference type="Pfam" id="PF03330"/>
    </source>
</evidence>
<reference evidence="5 6" key="1">
    <citation type="submission" date="2017-04" db="EMBL/GenBank/DDBJ databases">
        <title>Genome Sequence of the Model Brown-Rot Fungus Postia placenta SB12.</title>
        <authorList>
            <consortium name="DOE Joint Genome Institute"/>
            <person name="Gaskell J."/>
            <person name="Kersten P."/>
            <person name="Larrondo L.F."/>
            <person name="Canessa P."/>
            <person name="Martinez D."/>
            <person name="Hibbett D."/>
            <person name="Schmoll M."/>
            <person name="Kubicek C.P."/>
            <person name="Martinez A.T."/>
            <person name="Yadav J."/>
            <person name="Master E."/>
            <person name="Magnuson J.K."/>
            <person name="James T."/>
            <person name="Yaver D."/>
            <person name="Berka R."/>
            <person name="Labutti K."/>
            <person name="Lipzen A."/>
            <person name="Aerts A."/>
            <person name="Barry K."/>
            <person name="Henrissat B."/>
            <person name="Blanchette R."/>
            <person name="Grigoriev I."/>
            <person name="Cullen D."/>
        </authorList>
    </citation>
    <scope>NUCLEOTIDE SEQUENCE [LARGE SCALE GENOMIC DNA]</scope>
    <source>
        <strain evidence="5 6">MAD-698-R-SB12</strain>
    </source>
</reference>
<proteinExistence type="predicted"/>
<feature type="compositionally biased region" description="Basic residues" evidence="2">
    <location>
        <begin position="88"/>
        <end position="102"/>
    </location>
</feature>
<dbReference type="PANTHER" id="PTHR31836:SF22">
    <property type="entry name" value="RLPA-LIKE PROTEIN DOUBLE-PSI BETA-BARREL DOMAIN-CONTAINING PROTEIN"/>
    <property type="match status" value="1"/>
</dbReference>
<feature type="signal peptide" evidence="3">
    <location>
        <begin position="1"/>
        <end position="26"/>
    </location>
</feature>
<dbReference type="STRING" id="670580.A0A1X6MVK2"/>
<evidence type="ECO:0000256" key="1">
    <source>
        <dbReference type="ARBA" id="ARBA00022729"/>
    </source>
</evidence>
<feature type="region of interest" description="Disordered" evidence="2">
    <location>
        <begin position="81"/>
        <end position="120"/>
    </location>
</feature>
<dbReference type="InterPro" id="IPR036908">
    <property type="entry name" value="RlpA-like_sf"/>
</dbReference>
<evidence type="ECO:0000313" key="6">
    <source>
        <dbReference type="Proteomes" id="UP000194127"/>
    </source>
</evidence>
<dbReference type="PANTHER" id="PTHR31836">
    <property type="match status" value="1"/>
</dbReference>
<dbReference type="InterPro" id="IPR009009">
    <property type="entry name" value="RlpA-like_DPBB"/>
</dbReference>
<dbReference type="GeneID" id="36324320"/>
<evidence type="ECO:0000256" key="2">
    <source>
        <dbReference type="SAM" id="MobiDB-lite"/>
    </source>
</evidence>
<dbReference type="OrthoDB" id="406505at2759"/>
<evidence type="ECO:0000256" key="3">
    <source>
        <dbReference type="SAM" id="SignalP"/>
    </source>
</evidence>
<sequence length="266" mass="28859">MPRLAFLSSVLLAATLLASFWSNAAAADISALQGSLEKRYSTAHSLGDTYQFDPRDGWQAVNVTNLQYKYSRSVDDINANEEALPKTTFHKHGKRSSKKRSTKSTTKTASKAKTTSSASNKSVSKAANGVLGSLQSIINTIKAIGSPEPVTITWYTGHDLLNPSCWSNPSWAPTDESFACALTLDGWTTRPKCFKFLELCTTSKKCVFVRVVDSCAGCAPGSKHVDLTKAAFTQLADLSEGVLTVQMREATDPDGWLENLWGPKEP</sequence>
<dbReference type="RefSeq" id="XP_024337163.1">
    <property type="nucleotide sequence ID" value="XM_024479370.1"/>
</dbReference>
<feature type="compositionally biased region" description="Low complexity" evidence="2">
    <location>
        <begin position="103"/>
        <end position="120"/>
    </location>
</feature>
<dbReference type="SUPFAM" id="SSF50685">
    <property type="entry name" value="Barwin-like endoglucanases"/>
    <property type="match status" value="1"/>
</dbReference>
<gene>
    <name evidence="5" type="ORF">POSPLADRAFT_1047826</name>
</gene>
<feature type="domain" description="RlpA-like protein double-psi beta-barrel" evidence="4">
    <location>
        <begin position="188"/>
        <end position="246"/>
    </location>
</feature>
<accession>A0A1X6MVK2</accession>